<dbReference type="RefSeq" id="XP_002290823.1">
    <property type="nucleotide sequence ID" value="XM_002290787.1"/>
</dbReference>
<dbReference type="InParanoid" id="B8C3J6"/>
<evidence type="ECO:0000256" key="1">
    <source>
        <dbReference type="ARBA" id="ARBA00023125"/>
    </source>
</evidence>
<sequence length="454" mass="50879">MSSAPASGDSPPPKPKRSYTSYNIFFQLERHRFLQSHPKYRVENDIIPEDIDQDALTRPPQYHHVILPADWWKPNETKKRRQDHKCHGLISFVNLSKRIAQNWNDCDVETRVYCKDLADRALFQYREDLAAYSTKYGEDALKPKKGKEGSTTKTKTASPNKSAASTSTRPADTSIEAEGHPKKAQRTPDTRRDEFFANHQSIANADSFVPNNGNGILQLYGMISLDALFLQRRYELLHYAMPNEAIFRQNYFAPRLHPPASILQYSTNTLGRRPVENISVIDRMSHSINSNHFSTDAHNYRYQMPPPDLRDLNFPFGSCDQRSIGLNDRVNGLGHGAPVWHSLNGTTESFGPSLFGAGTGRGHANDSIDDARLVGGTKTGIDASLYLLSSPSCVLQLKYAFQTKPTPLLNKTWNLLGTNENMKAIDGTQIVHPTTVASGTSFIILNFKCEAKSP</sequence>
<dbReference type="KEGG" id="tps:THAPSDRAFT_22858"/>
<dbReference type="InterPro" id="IPR036910">
    <property type="entry name" value="HMG_box_dom_sf"/>
</dbReference>
<dbReference type="Gene3D" id="1.10.30.10">
    <property type="entry name" value="High mobility group box domain"/>
    <property type="match status" value="1"/>
</dbReference>
<reference evidence="3 4" key="2">
    <citation type="journal article" date="2008" name="Nature">
        <title>The Phaeodactylum genome reveals the evolutionary history of diatom genomes.</title>
        <authorList>
            <person name="Bowler C."/>
            <person name="Allen A.E."/>
            <person name="Badger J.H."/>
            <person name="Grimwood J."/>
            <person name="Jabbari K."/>
            <person name="Kuo A."/>
            <person name="Maheswari U."/>
            <person name="Martens C."/>
            <person name="Maumus F."/>
            <person name="Otillar R.P."/>
            <person name="Rayko E."/>
            <person name="Salamov A."/>
            <person name="Vandepoele K."/>
            <person name="Beszteri B."/>
            <person name="Gruber A."/>
            <person name="Heijde M."/>
            <person name="Katinka M."/>
            <person name="Mock T."/>
            <person name="Valentin K."/>
            <person name="Verret F."/>
            <person name="Berges J.A."/>
            <person name="Brownlee C."/>
            <person name="Cadoret J.P."/>
            <person name="Chiovitti A."/>
            <person name="Choi C.J."/>
            <person name="Coesel S."/>
            <person name="De Martino A."/>
            <person name="Detter J.C."/>
            <person name="Durkin C."/>
            <person name="Falciatore A."/>
            <person name="Fournet J."/>
            <person name="Haruta M."/>
            <person name="Huysman M.J."/>
            <person name="Jenkins B.D."/>
            <person name="Jiroutova K."/>
            <person name="Jorgensen R.E."/>
            <person name="Joubert Y."/>
            <person name="Kaplan A."/>
            <person name="Kroger N."/>
            <person name="Kroth P.G."/>
            <person name="La Roche J."/>
            <person name="Lindquist E."/>
            <person name="Lommer M."/>
            <person name="Martin-Jezequel V."/>
            <person name="Lopez P.J."/>
            <person name="Lucas S."/>
            <person name="Mangogna M."/>
            <person name="McGinnis K."/>
            <person name="Medlin L.K."/>
            <person name="Montsant A."/>
            <person name="Oudot-Le Secq M.P."/>
            <person name="Napoli C."/>
            <person name="Obornik M."/>
            <person name="Parker M.S."/>
            <person name="Petit J.L."/>
            <person name="Porcel B.M."/>
            <person name="Poulsen N."/>
            <person name="Robison M."/>
            <person name="Rychlewski L."/>
            <person name="Rynearson T.A."/>
            <person name="Schmutz J."/>
            <person name="Shapiro H."/>
            <person name="Siaut M."/>
            <person name="Stanley M."/>
            <person name="Sussman M.R."/>
            <person name="Taylor A.R."/>
            <person name="Vardi A."/>
            <person name="von Dassow P."/>
            <person name="Vyverman W."/>
            <person name="Willis A."/>
            <person name="Wyrwicz L.S."/>
            <person name="Rokhsar D.S."/>
            <person name="Weissenbach J."/>
            <person name="Armbrust E.V."/>
            <person name="Green B.R."/>
            <person name="Van de Peer Y."/>
            <person name="Grigoriev I.V."/>
        </authorList>
    </citation>
    <scope>NUCLEOTIDE SEQUENCE [LARGE SCALE GENOMIC DNA]</scope>
    <source>
        <strain evidence="3 4">CCMP1335</strain>
    </source>
</reference>
<dbReference type="GO" id="GO:0005634">
    <property type="term" value="C:nucleus"/>
    <property type="evidence" value="ECO:0000318"/>
    <property type="project" value="GO_Central"/>
</dbReference>
<keyword evidence="1" id="KW-0238">DNA-binding</keyword>
<organism evidence="3 4">
    <name type="scientific">Thalassiosira pseudonana</name>
    <name type="common">Marine diatom</name>
    <name type="synonym">Cyclotella nana</name>
    <dbReference type="NCBI Taxonomy" id="35128"/>
    <lineage>
        <taxon>Eukaryota</taxon>
        <taxon>Sar</taxon>
        <taxon>Stramenopiles</taxon>
        <taxon>Ochrophyta</taxon>
        <taxon>Bacillariophyta</taxon>
        <taxon>Coscinodiscophyceae</taxon>
        <taxon>Thalassiosirophycidae</taxon>
        <taxon>Thalassiosirales</taxon>
        <taxon>Thalassiosiraceae</taxon>
        <taxon>Thalassiosira</taxon>
    </lineage>
</organism>
<dbReference type="PANTHER" id="PTHR48112:SF15">
    <property type="entry name" value="HMG BOX DOMAIN-CONTAINING PROTEIN"/>
    <property type="match status" value="1"/>
</dbReference>
<feature type="compositionally biased region" description="Polar residues" evidence="2">
    <location>
        <begin position="157"/>
        <end position="171"/>
    </location>
</feature>
<dbReference type="HOGENOM" id="CLU_603435_0_0_1"/>
<feature type="region of interest" description="Disordered" evidence="2">
    <location>
        <begin position="140"/>
        <end position="189"/>
    </location>
</feature>
<dbReference type="PaxDb" id="35128-Thaps22858"/>
<evidence type="ECO:0000256" key="2">
    <source>
        <dbReference type="SAM" id="MobiDB-lite"/>
    </source>
</evidence>
<accession>B8C3J6</accession>
<feature type="compositionally biased region" description="Basic and acidic residues" evidence="2">
    <location>
        <begin position="140"/>
        <end position="150"/>
    </location>
</feature>
<gene>
    <name evidence="3" type="ORF">THAPSDRAFT_22858</name>
</gene>
<protein>
    <recommendedName>
        <fullName evidence="5">HMG box domain-containing protein</fullName>
    </recommendedName>
</protein>
<evidence type="ECO:0008006" key="5">
    <source>
        <dbReference type="Google" id="ProtNLM"/>
    </source>
</evidence>
<keyword evidence="4" id="KW-1185">Reference proteome</keyword>
<dbReference type="AlphaFoldDB" id="B8C3J6"/>
<dbReference type="InterPro" id="IPR050342">
    <property type="entry name" value="HMGB"/>
</dbReference>
<feature type="compositionally biased region" description="Basic and acidic residues" evidence="2">
    <location>
        <begin position="177"/>
        <end position="189"/>
    </location>
</feature>
<evidence type="ECO:0000313" key="3">
    <source>
        <dbReference type="EMBL" id="EED92575.1"/>
    </source>
</evidence>
<dbReference type="Proteomes" id="UP000001449">
    <property type="component" value="Chromosome 5"/>
</dbReference>
<dbReference type="PANTHER" id="PTHR48112">
    <property type="entry name" value="HIGH MOBILITY GROUP PROTEIN DSP1"/>
    <property type="match status" value="1"/>
</dbReference>
<evidence type="ECO:0000313" key="4">
    <source>
        <dbReference type="Proteomes" id="UP000001449"/>
    </source>
</evidence>
<dbReference type="GeneID" id="7445217"/>
<proteinExistence type="predicted"/>
<reference evidence="3 4" key="1">
    <citation type="journal article" date="2004" name="Science">
        <title>The genome of the diatom Thalassiosira pseudonana: ecology, evolution, and metabolism.</title>
        <authorList>
            <person name="Armbrust E.V."/>
            <person name="Berges J.A."/>
            <person name="Bowler C."/>
            <person name="Green B.R."/>
            <person name="Martinez D."/>
            <person name="Putnam N.H."/>
            <person name="Zhou S."/>
            <person name="Allen A.E."/>
            <person name="Apt K.E."/>
            <person name="Bechner M."/>
            <person name="Brzezinski M.A."/>
            <person name="Chaal B.K."/>
            <person name="Chiovitti A."/>
            <person name="Davis A.K."/>
            <person name="Demarest M.S."/>
            <person name="Detter J.C."/>
            <person name="Glavina T."/>
            <person name="Goodstein D."/>
            <person name="Hadi M.Z."/>
            <person name="Hellsten U."/>
            <person name="Hildebrand M."/>
            <person name="Jenkins B.D."/>
            <person name="Jurka J."/>
            <person name="Kapitonov V.V."/>
            <person name="Kroger N."/>
            <person name="Lau W.W."/>
            <person name="Lane T.W."/>
            <person name="Larimer F.W."/>
            <person name="Lippmeier J.C."/>
            <person name="Lucas S."/>
            <person name="Medina M."/>
            <person name="Montsant A."/>
            <person name="Obornik M."/>
            <person name="Parker M.S."/>
            <person name="Palenik B."/>
            <person name="Pazour G.J."/>
            <person name="Richardson P.M."/>
            <person name="Rynearson T.A."/>
            <person name="Saito M.A."/>
            <person name="Schwartz D.C."/>
            <person name="Thamatrakoln K."/>
            <person name="Valentin K."/>
            <person name="Vardi A."/>
            <person name="Wilkerson F.P."/>
            <person name="Rokhsar D.S."/>
        </authorList>
    </citation>
    <scope>NUCLEOTIDE SEQUENCE [LARGE SCALE GENOMIC DNA]</scope>
    <source>
        <strain evidence="3 4">CCMP1335</strain>
    </source>
</reference>
<dbReference type="GO" id="GO:0003677">
    <property type="term" value="F:DNA binding"/>
    <property type="evidence" value="ECO:0007669"/>
    <property type="project" value="UniProtKB-KW"/>
</dbReference>
<dbReference type="SUPFAM" id="SSF47095">
    <property type="entry name" value="HMG-box"/>
    <property type="match status" value="1"/>
</dbReference>
<dbReference type="EMBL" id="CM000642">
    <property type="protein sequence ID" value="EED92575.1"/>
    <property type="molecule type" value="Genomic_DNA"/>
</dbReference>
<name>B8C3J6_THAPS</name>